<evidence type="ECO:0000313" key="2">
    <source>
        <dbReference type="Proteomes" id="UP000028702"/>
    </source>
</evidence>
<protein>
    <submittedName>
        <fullName evidence="1">Conserved protein</fullName>
    </submittedName>
</protein>
<sequence>MIYNTRAELIICERENINDTAFVELVVWLVPVPLAGSVHNFKYRLALVIEGECVMRYDNEAGKGDHRHIDGREEAYVFKDPETPLADFYDDVERILS</sequence>
<dbReference type="eggNOG" id="ENOG5032Y3P">
    <property type="taxonomic scope" value="Bacteria"/>
</dbReference>
<dbReference type="InterPro" id="IPR045397">
    <property type="entry name" value="TumE-like"/>
</dbReference>
<proteinExistence type="predicted"/>
<accession>A0A081BFH4</accession>
<reference evidence="1 2" key="1">
    <citation type="submission" date="2014-07" db="EMBL/GenBank/DDBJ databases">
        <title>Tepidicaulis marinum gen. nov., sp. nov., a novel marine bacterium denitrifying nitrate to nitrous oxide strictly under microaerobic conditions.</title>
        <authorList>
            <person name="Takeuchi M."/>
            <person name="Yamagishi T."/>
            <person name="Kamagata Y."/>
            <person name="Oshima K."/>
            <person name="Hattori M."/>
            <person name="Katayama T."/>
            <person name="Hanada S."/>
            <person name="Tamaki H."/>
            <person name="Marumo K."/>
            <person name="Maeda H."/>
            <person name="Nedachi M."/>
            <person name="Iwasaki W."/>
            <person name="Suwa Y."/>
            <person name="Sakata S."/>
        </authorList>
    </citation>
    <scope>NUCLEOTIDE SEQUENCE [LARGE SCALE GENOMIC DNA]</scope>
    <source>
        <strain evidence="1 2">MA2</strain>
    </source>
</reference>
<dbReference type="RefSeq" id="WP_045449770.1">
    <property type="nucleotide sequence ID" value="NZ_BBIO01000030.1"/>
</dbReference>
<comment type="caution">
    <text evidence="1">The sequence shown here is derived from an EMBL/GenBank/DDBJ whole genome shotgun (WGS) entry which is preliminary data.</text>
</comment>
<evidence type="ECO:0000313" key="1">
    <source>
        <dbReference type="EMBL" id="GAK46792.1"/>
    </source>
</evidence>
<dbReference type="EMBL" id="BBIO01000030">
    <property type="protein sequence ID" value="GAK46792.1"/>
    <property type="molecule type" value="Genomic_DNA"/>
</dbReference>
<keyword evidence="2" id="KW-1185">Reference proteome</keyword>
<organism evidence="1 2">
    <name type="scientific">Tepidicaulis marinus</name>
    <dbReference type="NCBI Taxonomy" id="1333998"/>
    <lineage>
        <taxon>Bacteria</taxon>
        <taxon>Pseudomonadati</taxon>
        <taxon>Pseudomonadota</taxon>
        <taxon>Alphaproteobacteria</taxon>
        <taxon>Hyphomicrobiales</taxon>
        <taxon>Parvibaculaceae</taxon>
        <taxon>Tepidicaulis</taxon>
    </lineage>
</organism>
<dbReference type="Pfam" id="PF20126">
    <property type="entry name" value="TumE"/>
    <property type="match status" value="1"/>
</dbReference>
<dbReference type="AlphaFoldDB" id="A0A081BFH4"/>
<gene>
    <name evidence="1" type="ORF">M2A_3291</name>
</gene>
<dbReference type="Proteomes" id="UP000028702">
    <property type="component" value="Unassembled WGS sequence"/>
</dbReference>
<name>A0A081BFH4_9HYPH</name>
<dbReference type="STRING" id="1333998.M2A_3291"/>